<reference evidence="2 3" key="1">
    <citation type="submission" date="2018-06" db="EMBL/GenBank/DDBJ databases">
        <title>A transcriptomic atlas of mushroom development highlights an independent origin of complex multicellularity.</title>
        <authorList>
            <consortium name="DOE Joint Genome Institute"/>
            <person name="Krizsan K."/>
            <person name="Almasi E."/>
            <person name="Merenyi Z."/>
            <person name="Sahu N."/>
            <person name="Viragh M."/>
            <person name="Koszo T."/>
            <person name="Mondo S."/>
            <person name="Kiss B."/>
            <person name="Balint B."/>
            <person name="Kues U."/>
            <person name="Barry K."/>
            <person name="Hegedus J.C."/>
            <person name="Henrissat B."/>
            <person name="Johnson J."/>
            <person name="Lipzen A."/>
            <person name="Ohm R."/>
            <person name="Nagy I."/>
            <person name="Pangilinan J."/>
            <person name="Yan J."/>
            <person name="Xiong Y."/>
            <person name="Grigoriev I.V."/>
            <person name="Hibbett D.S."/>
            <person name="Nagy L.G."/>
        </authorList>
    </citation>
    <scope>NUCLEOTIDE SEQUENCE [LARGE SCALE GENOMIC DNA]</scope>
    <source>
        <strain evidence="2 3">SZMC22713</strain>
    </source>
</reference>
<evidence type="ECO:0000313" key="3">
    <source>
        <dbReference type="Proteomes" id="UP000294933"/>
    </source>
</evidence>
<accession>A0A4Y7PYH9</accession>
<sequence>MAAEHAVELEKAREASQRKEEAEEAVRRQTKIGYLLPQVKDMGMTWDEFLVGWMTSNDQNQASRVLVSHGVDTVESMITRQPEVFGPWLQEKALQIYEEEGRRLSECLQPDRSKTPCRSTGVLLSQPNHGECYGGCDRRRRRLELPVEGFHA</sequence>
<keyword evidence="3" id="KW-1185">Reference proteome</keyword>
<name>A0A4Y7PYH9_9AGAM</name>
<dbReference type="EMBL" id="ML170188">
    <property type="protein sequence ID" value="TDL20453.1"/>
    <property type="molecule type" value="Genomic_DNA"/>
</dbReference>
<gene>
    <name evidence="2" type="ORF">BD410DRAFT_790964</name>
</gene>
<protein>
    <submittedName>
        <fullName evidence="2">Uncharacterized protein</fullName>
    </submittedName>
</protein>
<evidence type="ECO:0000313" key="2">
    <source>
        <dbReference type="EMBL" id="TDL20453.1"/>
    </source>
</evidence>
<proteinExistence type="predicted"/>
<feature type="region of interest" description="Disordered" evidence="1">
    <location>
        <begin position="1"/>
        <end position="24"/>
    </location>
</feature>
<evidence type="ECO:0000256" key="1">
    <source>
        <dbReference type="SAM" id="MobiDB-lite"/>
    </source>
</evidence>
<organism evidence="2 3">
    <name type="scientific">Rickenella mellea</name>
    <dbReference type="NCBI Taxonomy" id="50990"/>
    <lineage>
        <taxon>Eukaryota</taxon>
        <taxon>Fungi</taxon>
        <taxon>Dikarya</taxon>
        <taxon>Basidiomycota</taxon>
        <taxon>Agaricomycotina</taxon>
        <taxon>Agaricomycetes</taxon>
        <taxon>Hymenochaetales</taxon>
        <taxon>Rickenellaceae</taxon>
        <taxon>Rickenella</taxon>
    </lineage>
</organism>
<dbReference type="AlphaFoldDB" id="A0A4Y7PYH9"/>
<dbReference type="Proteomes" id="UP000294933">
    <property type="component" value="Unassembled WGS sequence"/>
</dbReference>
<dbReference type="VEuPathDB" id="FungiDB:BD410DRAFT_790964"/>